<dbReference type="InterPro" id="IPR002509">
    <property type="entry name" value="NODB_dom"/>
</dbReference>
<reference evidence="2 3" key="1">
    <citation type="submission" date="2021-03" db="EMBL/GenBank/DDBJ databases">
        <title>Flavobacterium Flabelliformis Sp. Nov. And Flavobacterium Geliluteum Sp. Nov., Two Novel Multidrug Resistant Psychrophilic Species Isolated From Antarctica.</title>
        <authorList>
            <person name="Kralova S."/>
            <person name="Busse H.J."/>
            <person name="Bezdicek M."/>
            <person name="Nykrynova M."/>
            <person name="Kroupova E."/>
            <person name="Krsek D."/>
            <person name="Sedlacek I."/>
        </authorList>
    </citation>
    <scope>NUCLEOTIDE SEQUENCE [LARGE SCALE GENOMIC DNA]</scope>
    <source>
        <strain evidence="2 3">P7388</strain>
    </source>
</reference>
<accession>A0A940X6S5</accession>
<protein>
    <submittedName>
        <fullName evidence="2">Glycosyltransferase</fullName>
    </submittedName>
</protein>
<dbReference type="CDD" id="cd10918">
    <property type="entry name" value="CE4_NodB_like_5s_6s"/>
    <property type="match status" value="1"/>
</dbReference>
<dbReference type="GO" id="GO:0016810">
    <property type="term" value="F:hydrolase activity, acting on carbon-nitrogen (but not peptide) bonds"/>
    <property type="evidence" value="ECO:0007669"/>
    <property type="project" value="InterPro"/>
</dbReference>
<dbReference type="InterPro" id="IPR050834">
    <property type="entry name" value="Glycosyltransf_2"/>
</dbReference>
<dbReference type="CDD" id="cd00761">
    <property type="entry name" value="Glyco_tranf_GTA_type"/>
    <property type="match status" value="1"/>
</dbReference>
<dbReference type="Gene3D" id="3.20.20.370">
    <property type="entry name" value="Glycoside hydrolase/deacetylase"/>
    <property type="match status" value="1"/>
</dbReference>
<gene>
    <name evidence="2" type="ORF">J3495_06950</name>
</gene>
<proteinExistence type="predicted"/>
<name>A0A940X6S5_9FLAO</name>
<dbReference type="PANTHER" id="PTHR43685:SF2">
    <property type="entry name" value="GLYCOSYLTRANSFERASE 2-LIKE DOMAIN-CONTAINING PROTEIN"/>
    <property type="match status" value="1"/>
</dbReference>
<dbReference type="RefSeq" id="WP_210665829.1">
    <property type="nucleotide sequence ID" value="NZ_JAGFBV010000008.1"/>
</dbReference>
<dbReference type="InterPro" id="IPR011330">
    <property type="entry name" value="Glyco_hydro/deAcase_b/a-brl"/>
</dbReference>
<dbReference type="SUPFAM" id="SSF53448">
    <property type="entry name" value="Nucleotide-diphospho-sugar transferases"/>
    <property type="match status" value="1"/>
</dbReference>
<dbReference type="InterPro" id="IPR001173">
    <property type="entry name" value="Glyco_trans_2-like"/>
</dbReference>
<dbReference type="Proteomes" id="UP000675047">
    <property type="component" value="Unassembled WGS sequence"/>
</dbReference>
<evidence type="ECO:0000313" key="3">
    <source>
        <dbReference type="Proteomes" id="UP000675047"/>
    </source>
</evidence>
<comment type="caution">
    <text evidence="2">The sequence shown here is derived from an EMBL/GenBank/DDBJ whole genome shotgun (WGS) entry which is preliminary data.</text>
</comment>
<dbReference type="EMBL" id="JAGFBV010000008">
    <property type="protein sequence ID" value="MBP4137824.1"/>
    <property type="molecule type" value="Genomic_DNA"/>
</dbReference>
<keyword evidence="3" id="KW-1185">Reference proteome</keyword>
<dbReference type="InterPro" id="IPR029044">
    <property type="entry name" value="Nucleotide-diphossugar_trans"/>
</dbReference>
<organism evidence="2 3">
    <name type="scientific">Flavobacterium geliluteum</name>
    <dbReference type="NCBI Taxonomy" id="2816120"/>
    <lineage>
        <taxon>Bacteria</taxon>
        <taxon>Pseudomonadati</taxon>
        <taxon>Bacteroidota</taxon>
        <taxon>Flavobacteriia</taxon>
        <taxon>Flavobacteriales</taxon>
        <taxon>Flavobacteriaceae</taxon>
        <taxon>Flavobacterium</taxon>
    </lineage>
</organism>
<dbReference type="Pfam" id="PF01522">
    <property type="entry name" value="Polysacc_deac_1"/>
    <property type="match status" value="1"/>
</dbReference>
<dbReference type="Gene3D" id="3.90.550.10">
    <property type="entry name" value="Spore Coat Polysaccharide Biosynthesis Protein SpsA, Chain A"/>
    <property type="match status" value="1"/>
</dbReference>
<evidence type="ECO:0000259" key="1">
    <source>
        <dbReference type="PROSITE" id="PS51677"/>
    </source>
</evidence>
<dbReference type="PROSITE" id="PS51677">
    <property type="entry name" value="NODB"/>
    <property type="match status" value="1"/>
</dbReference>
<evidence type="ECO:0000313" key="2">
    <source>
        <dbReference type="EMBL" id="MBP4137824.1"/>
    </source>
</evidence>
<dbReference type="SUPFAM" id="SSF88713">
    <property type="entry name" value="Glycoside hydrolase/deacetylase"/>
    <property type="match status" value="1"/>
</dbReference>
<dbReference type="GO" id="GO:0005975">
    <property type="term" value="P:carbohydrate metabolic process"/>
    <property type="evidence" value="ECO:0007669"/>
    <property type="project" value="InterPro"/>
</dbReference>
<feature type="domain" description="NodB homology" evidence="1">
    <location>
        <begin position="44"/>
        <end position="272"/>
    </location>
</feature>
<dbReference type="PANTHER" id="PTHR43685">
    <property type="entry name" value="GLYCOSYLTRANSFERASE"/>
    <property type="match status" value="1"/>
</dbReference>
<sequence length="493" mass="58397">MYHKIHPDTPTMWWVSVNEFYRQMVELSNKKVVYLNDYDCKNENHVVITFDGIYKNIYEYALPILKHFNYPFELFLTSDYVGYDNSFDSVEPLTKFTNSFELLKLVEGGGRLQWHTKSHPNLKNVSDLEVIIEELTVPEEIKILDINGFDWFAYPHGEFNDLVVNEVKLRFRGALSCNQGDEFDKYRFNRLTVENHTSLKKNTIACIIPCYNYGRFLIEAIESVIKQTIIPDEILISDDCSTDETQIIAQEYVKKFPGLIKYNRNETNLGIVKHFNEAIKLTKADFIFFLGADNRLLSNYVEECIKILNKSEEIGIAYTDYTFFGPRAKMAYELLPDFRHFGIINNSFFKVFFPETNSRFELLDILNQSNIIHGSSMFKRTAYDSVQGYIQSEMPEDYNLFKRIVEKGWDAKKAKNTNLEYRQHSDSQANNVLLLQKLMLFYKDSYLSLKKEKNDYENSKVFRISYKLYRFYRFIKRNYKNPRKIFKRILKIK</sequence>
<dbReference type="Pfam" id="PF00535">
    <property type="entry name" value="Glycos_transf_2"/>
    <property type="match status" value="1"/>
</dbReference>
<dbReference type="AlphaFoldDB" id="A0A940X6S5"/>